<evidence type="ECO:0000256" key="1">
    <source>
        <dbReference type="ARBA" id="ARBA00004286"/>
    </source>
</evidence>
<accession>A0AAD9MK55</accession>
<evidence type="ECO:0000256" key="8">
    <source>
        <dbReference type="ARBA" id="ARBA00023242"/>
    </source>
</evidence>
<comment type="subcellular location">
    <subcellularLocation>
        <location evidence="1">Chromosome</location>
    </subcellularLocation>
    <subcellularLocation>
        <location evidence="2">Nucleus</location>
        <location evidence="2">Nucleolus</location>
    </subcellularLocation>
</comment>
<reference evidence="11" key="1">
    <citation type="submission" date="2021-01" db="EMBL/GenBank/DDBJ databases">
        <authorList>
            <person name="Eckstrom K.M.E."/>
        </authorList>
    </citation>
    <scope>NUCLEOTIDE SEQUENCE</scope>
    <source>
        <strain evidence="11">UVCC 0001</strain>
    </source>
</reference>
<comment type="caution">
    <text evidence="11">The sequence shown here is derived from an EMBL/GenBank/DDBJ whole genome shotgun (WGS) entry which is preliminary data.</text>
</comment>
<dbReference type="InterPro" id="IPR026570">
    <property type="entry name" value="CCDC86"/>
</dbReference>
<keyword evidence="8" id="KW-0539">Nucleus</keyword>
<keyword evidence="5" id="KW-0597">Phosphoprotein</keyword>
<organism evidence="11 12">
    <name type="scientific">Prototheca wickerhamii</name>
    <dbReference type="NCBI Taxonomy" id="3111"/>
    <lineage>
        <taxon>Eukaryota</taxon>
        <taxon>Viridiplantae</taxon>
        <taxon>Chlorophyta</taxon>
        <taxon>core chlorophytes</taxon>
        <taxon>Trebouxiophyceae</taxon>
        <taxon>Chlorellales</taxon>
        <taxon>Chlorellaceae</taxon>
        <taxon>Prototheca</taxon>
    </lineage>
</organism>
<dbReference type="AlphaFoldDB" id="A0AAD9MK55"/>
<evidence type="ECO:0000256" key="5">
    <source>
        <dbReference type="ARBA" id="ARBA00022553"/>
    </source>
</evidence>
<gene>
    <name evidence="11" type="ORF">QBZ16_001479</name>
</gene>
<feature type="compositionally biased region" description="Basic and acidic residues" evidence="10">
    <location>
        <begin position="114"/>
        <end position="136"/>
    </location>
</feature>
<dbReference type="GO" id="GO:0005694">
    <property type="term" value="C:chromosome"/>
    <property type="evidence" value="ECO:0007669"/>
    <property type="project" value="UniProtKB-SubCell"/>
</dbReference>
<evidence type="ECO:0000256" key="2">
    <source>
        <dbReference type="ARBA" id="ARBA00004604"/>
    </source>
</evidence>
<feature type="compositionally biased region" description="Polar residues" evidence="10">
    <location>
        <begin position="73"/>
        <end position="83"/>
    </location>
</feature>
<sequence>MEEAVPVPPQYQPQPVTDFRAFADGPRGYKVEEEKDTLLPLEEQAPVGRVKRPKHNTVGAGKESGRSWKQPGQRASSLRNPQTALSWEKRMKDKAEKAAFLAQKREALAAFKAKKSEAKAQREASRQRKEENRKASDLTVAISSATAKKLLKSKKGRKQIRTA</sequence>
<proteinExistence type="predicted"/>
<dbReference type="PANTHER" id="PTHR13557:SF1">
    <property type="entry name" value="COILED-COIL DOMAIN-CONTAINING PROTEIN 86"/>
    <property type="match status" value="1"/>
</dbReference>
<keyword evidence="4" id="KW-0158">Chromosome</keyword>
<protein>
    <recommendedName>
        <fullName evidence="3">Coiled-coil domain-containing protein 86</fullName>
    </recommendedName>
</protein>
<name>A0AAD9MK55_PROWI</name>
<evidence type="ECO:0000256" key="10">
    <source>
        <dbReference type="SAM" id="MobiDB-lite"/>
    </source>
</evidence>
<dbReference type="Proteomes" id="UP001255856">
    <property type="component" value="Unassembled WGS sequence"/>
</dbReference>
<evidence type="ECO:0000256" key="3">
    <source>
        <dbReference type="ARBA" id="ARBA00016738"/>
    </source>
</evidence>
<feature type="region of interest" description="Disordered" evidence="10">
    <location>
        <begin position="112"/>
        <end position="163"/>
    </location>
</feature>
<feature type="region of interest" description="Disordered" evidence="10">
    <location>
        <begin position="39"/>
        <end position="83"/>
    </location>
</feature>
<evidence type="ECO:0000256" key="7">
    <source>
        <dbReference type="ARBA" id="ARBA00023054"/>
    </source>
</evidence>
<evidence type="ECO:0000256" key="6">
    <source>
        <dbReference type="ARBA" id="ARBA00022934"/>
    </source>
</evidence>
<evidence type="ECO:0000313" key="12">
    <source>
        <dbReference type="Proteomes" id="UP001255856"/>
    </source>
</evidence>
<keyword evidence="7" id="KW-0175">Coiled coil</keyword>
<feature type="compositionally biased region" description="Basic residues" evidence="10">
    <location>
        <begin position="149"/>
        <end position="163"/>
    </location>
</feature>
<evidence type="ECO:0000313" key="11">
    <source>
        <dbReference type="EMBL" id="KAK2075738.1"/>
    </source>
</evidence>
<evidence type="ECO:0000256" key="9">
    <source>
        <dbReference type="ARBA" id="ARBA00093307"/>
    </source>
</evidence>
<comment type="function">
    <text evidence="9">Required for proper chromosome segregation during mitosis and error-free mitotic progression.</text>
</comment>
<dbReference type="PANTHER" id="PTHR13557">
    <property type="entry name" value="COILED-COIL DOMAIN-CONTAINING PROTEIN 86"/>
    <property type="match status" value="1"/>
</dbReference>
<keyword evidence="12" id="KW-1185">Reference proteome</keyword>
<keyword evidence="6" id="KW-0164">Citrullination</keyword>
<dbReference type="EMBL" id="JASFZW010000013">
    <property type="protein sequence ID" value="KAK2075738.1"/>
    <property type="molecule type" value="Genomic_DNA"/>
</dbReference>
<evidence type="ECO:0000256" key="4">
    <source>
        <dbReference type="ARBA" id="ARBA00022454"/>
    </source>
</evidence>
<dbReference type="GO" id="GO:0005730">
    <property type="term" value="C:nucleolus"/>
    <property type="evidence" value="ECO:0007669"/>
    <property type="project" value="UniProtKB-SubCell"/>
</dbReference>